<keyword evidence="10 15" id="KW-0460">Magnesium</keyword>
<dbReference type="EC" id="2.7.7.7" evidence="15"/>
<dbReference type="GO" id="GO:0042276">
    <property type="term" value="P:error-prone translesion synthesis"/>
    <property type="evidence" value="ECO:0007669"/>
    <property type="project" value="TreeGrafter"/>
</dbReference>
<dbReference type="GO" id="GO:0000287">
    <property type="term" value="F:magnesium ion binding"/>
    <property type="evidence" value="ECO:0007669"/>
    <property type="project" value="UniProtKB-UniRule"/>
</dbReference>
<dbReference type="eggNOG" id="COG0389">
    <property type="taxonomic scope" value="Bacteria"/>
</dbReference>
<dbReference type="KEGG" id="ttu:TERTU_0718"/>
<evidence type="ECO:0000259" key="16">
    <source>
        <dbReference type="PROSITE" id="PS50173"/>
    </source>
</evidence>
<dbReference type="GO" id="GO:0005829">
    <property type="term" value="C:cytosol"/>
    <property type="evidence" value="ECO:0007669"/>
    <property type="project" value="TreeGrafter"/>
</dbReference>
<dbReference type="Pfam" id="PF11799">
    <property type="entry name" value="IMS_C"/>
    <property type="match status" value="1"/>
</dbReference>
<evidence type="ECO:0000256" key="14">
    <source>
        <dbReference type="ARBA" id="ARBA00049244"/>
    </source>
</evidence>
<evidence type="ECO:0000256" key="5">
    <source>
        <dbReference type="ARBA" id="ARBA00022679"/>
    </source>
</evidence>
<keyword evidence="9 15" id="KW-0227">DNA damage</keyword>
<evidence type="ECO:0000256" key="12">
    <source>
        <dbReference type="ARBA" id="ARBA00023125"/>
    </source>
</evidence>
<dbReference type="CDD" id="cd03586">
    <property type="entry name" value="PolY_Pol_IV_kappa"/>
    <property type="match status" value="1"/>
</dbReference>
<dbReference type="HOGENOM" id="CLU_012348_1_2_6"/>
<evidence type="ECO:0000256" key="1">
    <source>
        <dbReference type="ARBA" id="ARBA00004496"/>
    </source>
</evidence>
<dbReference type="InterPro" id="IPR053848">
    <property type="entry name" value="IMS_HHH_1"/>
</dbReference>
<keyword evidence="5 15" id="KW-0808">Transferase</keyword>
<dbReference type="InterPro" id="IPR043502">
    <property type="entry name" value="DNA/RNA_pol_sf"/>
</dbReference>
<dbReference type="GO" id="GO:0006281">
    <property type="term" value="P:DNA repair"/>
    <property type="evidence" value="ECO:0007669"/>
    <property type="project" value="UniProtKB-UniRule"/>
</dbReference>
<keyword evidence="7 15" id="KW-0235">DNA replication</keyword>
<keyword evidence="11 15" id="KW-0239">DNA-directed DNA polymerase</keyword>
<comment type="catalytic activity">
    <reaction evidence="14 15">
        <text>DNA(n) + a 2'-deoxyribonucleoside 5'-triphosphate = DNA(n+1) + diphosphate</text>
        <dbReference type="Rhea" id="RHEA:22508"/>
        <dbReference type="Rhea" id="RHEA-COMP:17339"/>
        <dbReference type="Rhea" id="RHEA-COMP:17340"/>
        <dbReference type="ChEBI" id="CHEBI:33019"/>
        <dbReference type="ChEBI" id="CHEBI:61560"/>
        <dbReference type="ChEBI" id="CHEBI:173112"/>
        <dbReference type="EC" id="2.7.7.7"/>
    </reaction>
</comment>
<dbReference type="RefSeq" id="WP_015816804.1">
    <property type="nucleotide sequence ID" value="NC_012997.1"/>
</dbReference>
<evidence type="ECO:0000256" key="11">
    <source>
        <dbReference type="ARBA" id="ARBA00022932"/>
    </source>
</evidence>
<feature type="active site" evidence="15">
    <location>
        <position position="108"/>
    </location>
</feature>
<dbReference type="Pfam" id="PF00817">
    <property type="entry name" value="IMS"/>
    <property type="match status" value="1"/>
</dbReference>
<evidence type="ECO:0000256" key="7">
    <source>
        <dbReference type="ARBA" id="ARBA00022705"/>
    </source>
</evidence>
<evidence type="ECO:0000256" key="2">
    <source>
        <dbReference type="ARBA" id="ARBA00010945"/>
    </source>
</evidence>
<dbReference type="GO" id="GO:0006261">
    <property type="term" value="P:DNA-templated DNA replication"/>
    <property type="evidence" value="ECO:0007669"/>
    <property type="project" value="UniProtKB-UniRule"/>
</dbReference>
<protein>
    <recommendedName>
        <fullName evidence="15">DNA polymerase IV</fullName>
        <shortName evidence="15">Pol IV</shortName>
        <ecNumber evidence="15">2.7.7.7</ecNumber>
    </recommendedName>
</protein>
<evidence type="ECO:0000256" key="6">
    <source>
        <dbReference type="ARBA" id="ARBA00022695"/>
    </source>
</evidence>
<dbReference type="GO" id="GO:0003887">
    <property type="term" value="F:DNA-directed DNA polymerase activity"/>
    <property type="evidence" value="ECO:0007669"/>
    <property type="project" value="UniProtKB-UniRule"/>
</dbReference>
<accession>C5BNY2</accession>
<comment type="function">
    <text evidence="15">Poorly processive, error-prone DNA polymerase involved in untargeted mutagenesis. Copies undamaged DNA at stalled replication forks, which arise in vivo from mismatched or misaligned primer ends. These misaligned primers can be extended by PolIV. Exhibits no 3'-5' exonuclease (proofreading) activity. May be involved in translesional synthesis, in conjunction with the beta clamp from PolIII.</text>
</comment>
<comment type="similarity">
    <text evidence="2 15">Belongs to the DNA polymerase type-Y family.</text>
</comment>
<dbReference type="GO" id="GO:0003684">
    <property type="term" value="F:damaged DNA binding"/>
    <property type="evidence" value="ECO:0007669"/>
    <property type="project" value="InterPro"/>
</dbReference>
<evidence type="ECO:0000313" key="18">
    <source>
        <dbReference type="Proteomes" id="UP000009080"/>
    </source>
</evidence>
<evidence type="ECO:0000256" key="9">
    <source>
        <dbReference type="ARBA" id="ARBA00022763"/>
    </source>
</evidence>
<dbReference type="EMBL" id="CP001614">
    <property type="protein sequence ID" value="ACR10692.1"/>
    <property type="molecule type" value="Genomic_DNA"/>
</dbReference>
<feature type="binding site" evidence="15">
    <location>
        <position position="12"/>
    </location>
    <ligand>
        <name>Mg(2+)</name>
        <dbReference type="ChEBI" id="CHEBI:18420"/>
    </ligand>
</feature>
<dbReference type="PANTHER" id="PTHR11076">
    <property type="entry name" value="DNA REPAIR POLYMERASE UMUC / TRANSFERASE FAMILY MEMBER"/>
    <property type="match status" value="1"/>
</dbReference>
<dbReference type="AlphaFoldDB" id="C5BNY2"/>
<keyword evidence="13 15" id="KW-0234">DNA repair</keyword>
<dbReference type="Proteomes" id="UP000009080">
    <property type="component" value="Chromosome"/>
</dbReference>
<dbReference type="InterPro" id="IPR050116">
    <property type="entry name" value="DNA_polymerase-Y"/>
</dbReference>
<comment type="subunit">
    <text evidence="15">Monomer.</text>
</comment>
<dbReference type="SUPFAM" id="SSF56672">
    <property type="entry name" value="DNA/RNA polymerases"/>
    <property type="match status" value="1"/>
</dbReference>
<dbReference type="STRING" id="377629.TERTU_0718"/>
<dbReference type="InterPro" id="IPR036775">
    <property type="entry name" value="DNA_pol_Y-fam_lit_finger_sf"/>
</dbReference>
<dbReference type="NCBIfam" id="NF002677">
    <property type="entry name" value="PRK02406.1"/>
    <property type="match status" value="1"/>
</dbReference>
<evidence type="ECO:0000313" key="17">
    <source>
        <dbReference type="EMBL" id="ACR10692.1"/>
    </source>
</evidence>
<dbReference type="Gene3D" id="3.30.70.270">
    <property type="match status" value="1"/>
</dbReference>
<dbReference type="InterPro" id="IPR022880">
    <property type="entry name" value="DNApol_IV"/>
</dbReference>
<keyword evidence="4 15" id="KW-0963">Cytoplasm</keyword>
<dbReference type="Gene3D" id="3.40.1170.60">
    <property type="match status" value="1"/>
</dbReference>
<keyword evidence="3 15" id="KW-0515">Mutator protein</keyword>
<dbReference type="SUPFAM" id="SSF100879">
    <property type="entry name" value="Lesion bypass DNA polymerase (Y-family), little finger domain"/>
    <property type="match status" value="1"/>
</dbReference>
<gene>
    <name evidence="15 17" type="primary">dinB</name>
    <name evidence="17" type="ordered locus">TERTU_0718</name>
</gene>
<feature type="domain" description="UmuC" evidence="16">
    <location>
        <begin position="8"/>
        <end position="189"/>
    </location>
</feature>
<comment type="subcellular location">
    <subcellularLocation>
        <location evidence="1 15">Cytoplasm</location>
    </subcellularLocation>
</comment>
<keyword evidence="6 15" id="KW-0548">Nucleotidyltransferase</keyword>
<keyword evidence="12 15" id="KW-0238">DNA-binding</keyword>
<dbReference type="GO" id="GO:0009432">
    <property type="term" value="P:SOS response"/>
    <property type="evidence" value="ECO:0007669"/>
    <property type="project" value="TreeGrafter"/>
</dbReference>
<proteinExistence type="inferred from homology"/>
<comment type="cofactor">
    <cofactor evidence="15">
        <name>Mg(2+)</name>
        <dbReference type="ChEBI" id="CHEBI:18420"/>
    </cofactor>
    <text evidence="15">Binds 2 magnesium ions per subunit.</text>
</comment>
<dbReference type="OrthoDB" id="9808813at2"/>
<evidence type="ECO:0000256" key="10">
    <source>
        <dbReference type="ARBA" id="ARBA00022842"/>
    </source>
</evidence>
<keyword evidence="8 15" id="KW-0479">Metal-binding</keyword>
<name>C5BNY2_TERTT</name>
<dbReference type="PANTHER" id="PTHR11076:SF33">
    <property type="entry name" value="DNA POLYMERASE KAPPA"/>
    <property type="match status" value="1"/>
</dbReference>
<keyword evidence="18" id="KW-1185">Reference proteome</keyword>
<dbReference type="InterPro" id="IPR001126">
    <property type="entry name" value="UmuC"/>
</dbReference>
<dbReference type="Gene3D" id="1.10.150.20">
    <property type="entry name" value="5' to 3' exonuclease, C-terminal subdomain"/>
    <property type="match status" value="1"/>
</dbReference>
<sequence length="360" mass="40591">MLNSPRKIIHLDADCFFAALEIRENPDLADFPLAVGGDPGRRGVISTCNYLARQYGVHSAMPSAHAKRLCPELVIRSSNFPLYKQVSAQMFEIFTRFSEKIEPLSLDEAFLDVSDCQQFHGSATLIAREIRRQVETELGITVSAGVAPIKFLAKIASDWSKPNGLFTVTPDKVTEFVKDLPLQKLPGVGKVTREKLAREGLLYCRDLESYSEHELVQRFGRFGANLKRMSVGIDEREVKSSRERKSLSIETTFARDISSPGEIADQIDQLVVGLEERYNKLQRKVAVSKKFVKLKFDDFTQTTLESSVSRCGKIFSSQEFERMCYAAWARQKRPLRLLGVGLSFAERSHPQAQLSFPFAN</sequence>
<evidence type="ECO:0000256" key="4">
    <source>
        <dbReference type="ARBA" id="ARBA00022490"/>
    </source>
</evidence>
<dbReference type="Pfam" id="PF21999">
    <property type="entry name" value="IMS_HHH_1"/>
    <property type="match status" value="1"/>
</dbReference>
<feature type="binding site" evidence="15">
    <location>
        <position position="107"/>
    </location>
    <ligand>
        <name>Mg(2+)</name>
        <dbReference type="ChEBI" id="CHEBI:18420"/>
    </ligand>
</feature>
<dbReference type="FunFam" id="3.40.1170.60:FF:000001">
    <property type="entry name" value="DNA polymerase IV"/>
    <property type="match status" value="1"/>
</dbReference>
<dbReference type="Gene3D" id="3.30.1490.100">
    <property type="entry name" value="DNA polymerase, Y-family, little finger domain"/>
    <property type="match status" value="1"/>
</dbReference>
<evidence type="ECO:0000256" key="13">
    <source>
        <dbReference type="ARBA" id="ARBA00023204"/>
    </source>
</evidence>
<evidence type="ECO:0000256" key="3">
    <source>
        <dbReference type="ARBA" id="ARBA00022457"/>
    </source>
</evidence>
<organism evidence="17 18">
    <name type="scientific">Teredinibacter turnerae (strain ATCC 39867 / T7901)</name>
    <dbReference type="NCBI Taxonomy" id="377629"/>
    <lineage>
        <taxon>Bacteria</taxon>
        <taxon>Pseudomonadati</taxon>
        <taxon>Pseudomonadota</taxon>
        <taxon>Gammaproteobacteria</taxon>
        <taxon>Cellvibrionales</taxon>
        <taxon>Cellvibrionaceae</taxon>
        <taxon>Teredinibacter</taxon>
    </lineage>
</organism>
<dbReference type="InterPro" id="IPR017961">
    <property type="entry name" value="DNA_pol_Y-fam_little_finger"/>
</dbReference>
<dbReference type="PROSITE" id="PS50173">
    <property type="entry name" value="UMUC"/>
    <property type="match status" value="1"/>
</dbReference>
<feature type="site" description="Substrate discrimination" evidence="15">
    <location>
        <position position="17"/>
    </location>
</feature>
<evidence type="ECO:0000256" key="15">
    <source>
        <dbReference type="HAMAP-Rule" id="MF_01113"/>
    </source>
</evidence>
<evidence type="ECO:0000256" key="8">
    <source>
        <dbReference type="ARBA" id="ARBA00022723"/>
    </source>
</evidence>
<dbReference type="InterPro" id="IPR043128">
    <property type="entry name" value="Rev_trsase/Diguanyl_cyclase"/>
</dbReference>
<dbReference type="HAMAP" id="MF_01113">
    <property type="entry name" value="DNApol_IV"/>
    <property type="match status" value="1"/>
</dbReference>
<reference evidence="17 18" key="1">
    <citation type="journal article" date="2009" name="PLoS ONE">
        <title>The complete genome of Teredinibacter turnerae T7901: an intracellular endosymbiont of marine wood-boring bivalves (shipworms).</title>
        <authorList>
            <person name="Yang J.C."/>
            <person name="Madupu R."/>
            <person name="Durkin A.S."/>
            <person name="Ekborg N.A."/>
            <person name="Pedamallu C.S."/>
            <person name="Hostetler J.B."/>
            <person name="Radune D."/>
            <person name="Toms B.S."/>
            <person name="Henrissat B."/>
            <person name="Coutinho P.M."/>
            <person name="Schwarz S."/>
            <person name="Field L."/>
            <person name="Trindade-Silva A.E."/>
            <person name="Soares C.A.G."/>
            <person name="Elshahawi S."/>
            <person name="Hanora A."/>
            <person name="Schmidt E.W."/>
            <person name="Haygood M.G."/>
            <person name="Posfai J."/>
            <person name="Benner J."/>
            <person name="Madinger C."/>
            <person name="Nove J."/>
            <person name="Anton B."/>
            <person name="Chaudhary K."/>
            <person name="Foster J."/>
            <person name="Holman A."/>
            <person name="Kumar S."/>
            <person name="Lessard P.A."/>
            <person name="Luyten Y.A."/>
            <person name="Slatko B."/>
            <person name="Wood N."/>
            <person name="Wu B."/>
            <person name="Teplitski M."/>
            <person name="Mougous J.D."/>
            <person name="Ward N."/>
            <person name="Eisen J.A."/>
            <person name="Badger J.H."/>
            <person name="Distel D.L."/>
        </authorList>
    </citation>
    <scope>NUCLEOTIDE SEQUENCE [LARGE SCALE GENOMIC DNA]</scope>
    <source>
        <strain evidence="18">ATCC 39867 / T7901</strain>
    </source>
</reference>